<comment type="caution">
    <text evidence="9">Lacks conserved residue(s) required for the propagation of feature annotation.</text>
</comment>
<dbReference type="AlphaFoldDB" id="A0A4W5K545"/>
<dbReference type="SUPFAM" id="SSF55486">
    <property type="entry name" value="Metalloproteases ('zincins'), catalytic domain"/>
    <property type="match status" value="1"/>
</dbReference>
<keyword evidence="2 9" id="KW-0479">Metal-binding</keyword>
<comment type="cofactor">
    <cofactor evidence="9 10">
        <name>Zn(2+)</name>
        <dbReference type="ChEBI" id="CHEBI:29105"/>
    </cofactor>
    <text evidence="9 10">Binds 1 zinc ion per subunit.</text>
</comment>
<evidence type="ECO:0000256" key="2">
    <source>
        <dbReference type="ARBA" id="ARBA00022723"/>
    </source>
</evidence>
<dbReference type="PANTHER" id="PTHR10127:SF839">
    <property type="entry name" value="HATCHING ENZYME 1.2-RELATED"/>
    <property type="match status" value="1"/>
</dbReference>
<evidence type="ECO:0000313" key="13">
    <source>
        <dbReference type="Proteomes" id="UP000314982"/>
    </source>
</evidence>
<feature type="binding site" evidence="9">
    <location>
        <position position="178"/>
    </location>
    <ligand>
        <name>Zn(2+)</name>
        <dbReference type="ChEBI" id="CHEBI:29105"/>
        <note>catalytic</note>
    </ligand>
</feature>
<dbReference type="InterPro" id="IPR001506">
    <property type="entry name" value="Peptidase_M12A"/>
</dbReference>
<evidence type="ECO:0000256" key="9">
    <source>
        <dbReference type="PROSITE-ProRule" id="PRU01211"/>
    </source>
</evidence>
<keyword evidence="13" id="KW-1185">Reference proteome</keyword>
<evidence type="ECO:0000313" key="12">
    <source>
        <dbReference type="Ensembl" id="ENSHHUP00000007116.1"/>
    </source>
</evidence>
<dbReference type="Ensembl" id="ENSHHUT00000007330.1">
    <property type="protein sequence ID" value="ENSHHUP00000007116.1"/>
    <property type="gene ID" value="ENSHHUG00000004279.1"/>
</dbReference>
<evidence type="ECO:0000256" key="7">
    <source>
        <dbReference type="ARBA" id="ARBA00023145"/>
    </source>
</evidence>
<organism evidence="12 13">
    <name type="scientific">Hucho hucho</name>
    <name type="common">huchen</name>
    <dbReference type="NCBI Taxonomy" id="62062"/>
    <lineage>
        <taxon>Eukaryota</taxon>
        <taxon>Metazoa</taxon>
        <taxon>Chordata</taxon>
        <taxon>Craniata</taxon>
        <taxon>Vertebrata</taxon>
        <taxon>Euteleostomi</taxon>
        <taxon>Actinopterygii</taxon>
        <taxon>Neopterygii</taxon>
        <taxon>Teleostei</taxon>
        <taxon>Protacanthopterygii</taxon>
        <taxon>Salmoniformes</taxon>
        <taxon>Salmonidae</taxon>
        <taxon>Salmoninae</taxon>
        <taxon>Hucho</taxon>
    </lineage>
</organism>
<keyword evidence="3 10" id="KW-0732">Signal</keyword>
<reference evidence="12" key="3">
    <citation type="submission" date="2025-09" db="UniProtKB">
        <authorList>
            <consortium name="Ensembl"/>
        </authorList>
    </citation>
    <scope>IDENTIFICATION</scope>
</reference>
<dbReference type="InterPro" id="IPR024079">
    <property type="entry name" value="MetalloPept_cat_dom_sf"/>
</dbReference>
<dbReference type="GO" id="GO:0008270">
    <property type="term" value="F:zinc ion binding"/>
    <property type="evidence" value="ECO:0007669"/>
    <property type="project" value="UniProtKB-UniRule"/>
</dbReference>
<keyword evidence="6 9" id="KW-0482">Metalloprotease</keyword>
<dbReference type="PROSITE" id="PS51864">
    <property type="entry name" value="ASTACIN"/>
    <property type="match status" value="1"/>
</dbReference>
<dbReference type="GO" id="GO:0004222">
    <property type="term" value="F:metalloendopeptidase activity"/>
    <property type="evidence" value="ECO:0007669"/>
    <property type="project" value="UniProtKB-UniRule"/>
</dbReference>
<evidence type="ECO:0000256" key="8">
    <source>
        <dbReference type="ARBA" id="ARBA00023157"/>
    </source>
</evidence>
<dbReference type="PRINTS" id="PR00480">
    <property type="entry name" value="ASTACIN"/>
</dbReference>
<evidence type="ECO:0000259" key="11">
    <source>
        <dbReference type="PROSITE" id="PS51864"/>
    </source>
</evidence>
<evidence type="ECO:0000256" key="10">
    <source>
        <dbReference type="RuleBase" id="RU361183"/>
    </source>
</evidence>
<feature type="active site" evidence="9">
    <location>
        <position position="169"/>
    </location>
</feature>
<name>A0A4W5K545_9TELE</name>
<reference evidence="12" key="2">
    <citation type="submission" date="2025-08" db="UniProtKB">
        <authorList>
            <consortium name="Ensembl"/>
        </authorList>
    </citation>
    <scope>IDENTIFICATION</scope>
</reference>
<keyword evidence="7" id="KW-0865">Zymogen</keyword>
<evidence type="ECO:0000256" key="3">
    <source>
        <dbReference type="ARBA" id="ARBA00022729"/>
    </source>
</evidence>
<feature type="chain" id="PRO_5021465367" description="Metalloendopeptidase" evidence="10">
    <location>
        <begin position="22"/>
        <end position="267"/>
    </location>
</feature>
<dbReference type="STRING" id="62062.ENSHHUP00000007116"/>
<feature type="binding site" evidence="9">
    <location>
        <position position="172"/>
    </location>
    <ligand>
        <name>Zn(2+)</name>
        <dbReference type="ChEBI" id="CHEBI:29105"/>
        <note>catalytic</note>
    </ligand>
</feature>
<keyword evidence="8" id="KW-1015">Disulfide bond</keyword>
<keyword evidence="1 9" id="KW-0645">Protease</keyword>
<keyword evidence="4 9" id="KW-0378">Hydrolase</keyword>
<protein>
    <recommendedName>
        <fullName evidence="10">Metalloendopeptidase</fullName>
        <ecNumber evidence="10">3.4.24.-</ecNumber>
    </recommendedName>
</protein>
<evidence type="ECO:0000256" key="4">
    <source>
        <dbReference type="ARBA" id="ARBA00022801"/>
    </source>
</evidence>
<dbReference type="PANTHER" id="PTHR10127">
    <property type="entry name" value="DISCOIDIN, CUB, EGF, LAMININ , AND ZINC METALLOPROTEASE DOMAIN CONTAINING"/>
    <property type="match status" value="1"/>
</dbReference>
<dbReference type="InterPro" id="IPR006026">
    <property type="entry name" value="Peptidase_Metallo"/>
</dbReference>
<dbReference type="FunFam" id="3.40.390.10:FF:000040">
    <property type="entry name" value="Metalloendopeptidase"/>
    <property type="match status" value="1"/>
</dbReference>
<reference evidence="13" key="1">
    <citation type="submission" date="2018-06" db="EMBL/GenBank/DDBJ databases">
        <title>Genome assembly of Danube salmon.</title>
        <authorList>
            <person name="Macqueen D.J."/>
            <person name="Gundappa M.K."/>
        </authorList>
    </citation>
    <scope>NUCLEOTIDE SEQUENCE [LARGE SCALE GENOMIC DNA]</scope>
</reference>
<feature type="signal peptide" evidence="10">
    <location>
        <begin position="1"/>
        <end position="21"/>
    </location>
</feature>
<dbReference type="Proteomes" id="UP000314982">
    <property type="component" value="Unassembled WGS sequence"/>
</dbReference>
<feature type="binding site" evidence="9">
    <location>
        <position position="168"/>
    </location>
    <ligand>
        <name>Zn(2+)</name>
        <dbReference type="ChEBI" id="CHEBI:29105"/>
        <note>catalytic</note>
    </ligand>
</feature>
<evidence type="ECO:0000256" key="1">
    <source>
        <dbReference type="ARBA" id="ARBA00022670"/>
    </source>
</evidence>
<keyword evidence="5 9" id="KW-0862">Zinc</keyword>
<accession>A0A4W5K545</accession>
<dbReference type="CDD" id="cd04283">
    <property type="entry name" value="ZnMc_hatching_enzyme"/>
    <property type="match status" value="1"/>
</dbReference>
<evidence type="ECO:0000256" key="6">
    <source>
        <dbReference type="ARBA" id="ARBA00023049"/>
    </source>
</evidence>
<proteinExistence type="predicted"/>
<dbReference type="GO" id="GO:0006508">
    <property type="term" value="P:proteolysis"/>
    <property type="evidence" value="ECO:0007669"/>
    <property type="project" value="UniProtKB-KW"/>
</dbReference>
<feature type="domain" description="Peptidase M12A" evidence="11">
    <location>
        <begin position="67"/>
        <end position="267"/>
    </location>
</feature>
<dbReference type="EC" id="3.4.24.-" evidence="10"/>
<dbReference type="GeneTree" id="ENSGT00940000154856"/>
<dbReference type="Gene3D" id="3.40.390.10">
    <property type="entry name" value="Collagenase (Catalytic Domain)"/>
    <property type="match status" value="1"/>
</dbReference>
<evidence type="ECO:0000256" key="5">
    <source>
        <dbReference type="ARBA" id="ARBA00022833"/>
    </source>
</evidence>
<dbReference type="SMART" id="SM00235">
    <property type="entry name" value="ZnMc"/>
    <property type="match status" value="1"/>
</dbReference>
<dbReference type="InterPro" id="IPR034039">
    <property type="entry name" value="ZnMP_hatching_enz"/>
</dbReference>
<dbReference type="Pfam" id="PF01400">
    <property type="entry name" value="Astacin"/>
    <property type="match status" value="1"/>
</dbReference>
<sequence length="267" mass="29938">MNPCQSPSLTILLLVLSLSQAQMDHSGPAMWIDNHEAVDITERILTANNGSDEMLMEGDLVVPRTRNAMQCMHGGNSCLWNKASNGYVEVPYTIEDSRFTPSDRQNIEYAVQSFHSKTCIRFVPRGNQKDYISFESLNGCYSSLGRIGGKQTVSVNSVGCILLGIIQHETLHALGFQHEQTRSDRDQYVRINWSNIDSNMANNFDKQNTNNLNTPYDYSSVMHYGRTAFSINGMDSITPIPNPNVSIGQRRGMSTTDILRINRLYGC</sequence>